<evidence type="ECO:0000313" key="2">
    <source>
        <dbReference type="EMBL" id="RZI45726.1"/>
    </source>
</evidence>
<dbReference type="RefSeq" id="WP_130154303.1">
    <property type="nucleotide sequence ID" value="NZ_SCFB01000007.1"/>
</dbReference>
<reference evidence="2 3" key="1">
    <citation type="submission" date="2018-10" db="EMBL/GenBank/DDBJ databases">
        <title>An updated phylogeny of the Alphaproteobacteria reveals that the parasitic Rickettsiales and Holosporales have independent origins.</title>
        <authorList>
            <person name="Munoz-Gomez S.A."/>
            <person name="Hess S."/>
            <person name="Burger G."/>
            <person name="Lang B.F."/>
            <person name="Susko E."/>
            <person name="Slamovits C.H."/>
            <person name="Roger A.J."/>
        </authorList>
    </citation>
    <scope>NUCLEOTIDE SEQUENCE [LARGE SCALE GENOMIC DNA]</scope>
    <source>
        <strain evidence="2">HOLO01</strain>
    </source>
</reference>
<accession>A0A4Q7DLU0</accession>
<name>A0A4Q7DLU0_9PROT</name>
<protein>
    <submittedName>
        <fullName evidence="2">Uncharacterized protein</fullName>
    </submittedName>
</protein>
<feature type="chain" id="PRO_5020242257" evidence="1">
    <location>
        <begin position="27"/>
        <end position="279"/>
    </location>
</feature>
<sequence>MTLKMNMILGFAALSLSAATSLSVNACNEDNHHEYSKAAKDCASKAAQTSTILDALDIDKAQHTSECAYNIYWNNTWGVAYDLVTYNRSIDIVAPLSMPDQQSYYYYYYNPTPPTGNVGSLAHIFAERQDVPMMLAFEDGLKKSQEKFAEKGSYSSRDDMRKAFWTQALSVKNKFQNSFLNVAAEKNNVLFAKVCLLLGMPASELSAPLGPLKNTTLHSSAAANTVDFFKFAADLLKENSLLDDALKMKTSEGDGFTPAELADKDKSYAVMGYISTLSA</sequence>
<comment type="caution">
    <text evidence="2">The sequence shown here is derived from an EMBL/GenBank/DDBJ whole genome shotgun (WGS) entry which is preliminary data.</text>
</comment>
<organism evidence="2 3">
    <name type="scientific">Candidatus Finniella inopinata</name>
    <dbReference type="NCBI Taxonomy" id="1696036"/>
    <lineage>
        <taxon>Bacteria</taxon>
        <taxon>Pseudomonadati</taxon>
        <taxon>Pseudomonadota</taxon>
        <taxon>Alphaproteobacteria</taxon>
        <taxon>Holosporales</taxon>
        <taxon>Candidatus Paracaedibacteraceae</taxon>
        <taxon>Candidatus Finniella</taxon>
    </lineage>
</organism>
<evidence type="ECO:0000256" key="1">
    <source>
        <dbReference type="SAM" id="SignalP"/>
    </source>
</evidence>
<dbReference type="AlphaFoldDB" id="A0A4Q7DLU0"/>
<keyword evidence="1" id="KW-0732">Signal</keyword>
<dbReference type="EMBL" id="SCFB01000007">
    <property type="protein sequence ID" value="RZI45726.1"/>
    <property type="molecule type" value="Genomic_DNA"/>
</dbReference>
<gene>
    <name evidence="2" type="ORF">EQU50_06395</name>
</gene>
<evidence type="ECO:0000313" key="3">
    <source>
        <dbReference type="Proteomes" id="UP000293550"/>
    </source>
</evidence>
<feature type="signal peptide" evidence="1">
    <location>
        <begin position="1"/>
        <end position="26"/>
    </location>
</feature>
<proteinExistence type="predicted"/>
<dbReference type="Proteomes" id="UP000293550">
    <property type="component" value="Unassembled WGS sequence"/>
</dbReference>
<keyword evidence="3" id="KW-1185">Reference proteome</keyword>